<evidence type="ECO:0000313" key="3">
    <source>
        <dbReference type="Proteomes" id="UP001177744"/>
    </source>
</evidence>
<organism evidence="2 3">
    <name type="scientific">Cnephaeus nilssonii</name>
    <name type="common">Northern bat</name>
    <name type="synonym">Eptesicus nilssonii</name>
    <dbReference type="NCBI Taxonomy" id="3371016"/>
    <lineage>
        <taxon>Eukaryota</taxon>
        <taxon>Metazoa</taxon>
        <taxon>Chordata</taxon>
        <taxon>Craniata</taxon>
        <taxon>Vertebrata</taxon>
        <taxon>Euteleostomi</taxon>
        <taxon>Mammalia</taxon>
        <taxon>Eutheria</taxon>
        <taxon>Laurasiatheria</taxon>
        <taxon>Chiroptera</taxon>
        <taxon>Yangochiroptera</taxon>
        <taxon>Vespertilionidae</taxon>
        <taxon>Cnephaeus</taxon>
    </lineage>
</organism>
<dbReference type="EMBL" id="JAULJE010000002">
    <property type="protein sequence ID" value="KAK1345485.1"/>
    <property type="molecule type" value="Genomic_DNA"/>
</dbReference>
<comment type="caution">
    <text evidence="2">The sequence shown here is derived from an EMBL/GenBank/DDBJ whole genome shotgun (WGS) entry which is preliminary data.</text>
</comment>
<evidence type="ECO:0000256" key="1">
    <source>
        <dbReference type="SAM" id="MobiDB-lite"/>
    </source>
</evidence>
<dbReference type="Proteomes" id="UP001177744">
    <property type="component" value="Unassembled WGS sequence"/>
</dbReference>
<reference evidence="2" key="1">
    <citation type="submission" date="2023-06" db="EMBL/GenBank/DDBJ databases">
        <title>Reference genome for the Northern bat (Eptesicus nilssonii), a most northern bat species.</title>
        <authorList>
            <person name="Laine V.N."/>
            <person name="Pulliainen A.T."/>
            <person name="Lilley T.M."/>
        </authorList>
    </citation>
    <scope>NUCLEOTIDE SEQUENCE</scope>
    <source>
        <strain evidence="2">BLF_Eptnil</strain>
        <tissue evidence="2">Kidney</tissue>
    </source>
</reference>
<evidence type="ECO:0000313" key="2">
    <source>
        <dbReference type="EMBL" id="KAK1345485.1"/>
    </source>
</evidence>
<gene>
    <name evidence="2" type="ORF">QTO34_007942</name>
</gene>
<proteinExistence type="predicted"/>
<accession>A0AA40IAL8</accession>
<feature type="compositionally biased region" description="Polar residues" evidence="1">
    <location>
        <begin position="111"/>
        <end position="121"/>
    </location>
</feature>
<dbReference type="PANTHER" id="PTHR19446">
    <property type="entry name" value="REVERSE TRANSCRIPTASES"/>
    <property type="match status" value="1"/>
</dbReference>
<keyword evidence="3" id="KW-1185">Reference proteome</keyword>
<name>A0AA40IAL8_CNENI</name>
<protein>
    <submittedName>
        <fullName evidence="2">Uncharacterized protein</fullName>
    </submittedName>
</protein>
<sequence length="450" mass="48167">MDIDNSVVDLEVVLAPAASASPAHKRCRHPALALISQHLQQMCDWGSSHRLHPLLVLAPIAQCHQQVTSLSGGQGQLEAARMQAQSSRAGRDACYEGEGGEEGATGPRSPGSKTEGSSQSDGLGPRLGRRGLLLGSAHHCQPETQAGMVARLPRGSMRCCQPETPGWGMGLHAAASPRPQAGGVDPNHRLVLEHSQAAAGGAGMSPRHHSEAGMFLPTPSCLAPALIGSEWPGVQEEGTLPSSFYEASITLIPKPDKDNTMKENYRPISLMNIDAKILNKILANWIQQYIRKIIHHDQVRHPRTAAAKSLQLSSSCVERLPSGGSQPQKRLRPVGAERQLLAPIAPGGFSTSPAREGVVSEEVNWRTGAIIISRVEQVPAAHYPNLLHTPSLVSGESLVGSLDFLAQGAAMSERKNHTSLTFNQNLEIIKLSEEGILKTKTDLKLRQAKS</sequence>
<dbReference type="AlphaFoldDB" id="A0AA40IAL8"/>
<feature type="region of interest" description="Disordered" evidence="1">
    <location>
        <begin position="78"/>
        <end position="130"/>
    </location>
</feature>